<evidence type="ECO:0000256" key="4">
    <source>
        <dbReference type="SAM" id="MobiDB-lite"/>
    </source>
</evidence>
<evidence type="ECO:0000256" key="2">
    <source>
        <dbReference type="ARBA" id="ARBA00022553"/>
    </source>
</evidence>
<dbReference type="Pfam" id="PF21089">
    <property type="entry name" value="PKS_DH_N"/>
    <property type="match status" value="1"/>
</dbReference>
<keyword evidence="2" id="KW-0597">Phosphoprotein</keyword>
<dbReference type="InterPro" id="IPR042104">
    <property type="entry name" value="PKS_dehydratase_sf"/>
</dbReference>
<feature type="region of interest" description="Disordered" evidence="4">
    <location>
        <begin position="337"/>
        <end position="357"/>
    </location>
</feature>
<dbReference type="Pfam" id="PF08659">
    <property type="entry name" value="KR"/>
    <property type="match status" value="1"/>
</dbReference>
<feature type="active site" description="Proton donor; for dehydratase activity" evidence="3">
    <location>
        <position position="422"/>
    </location>
</feature>
<dbReference type="InterPro" id="IPR013968">
    <property type="entry name" value="PKS_KR"/>
</dbReference>
<dbReference type="SUPFAM" id="SSF51735">
    <property type="entry name" value="NAD(P)-binding Rossmann-fold domains"/>
    <property type="match status" value="1"/>
</dbReference>
<feature type="region of interest" description="N-terminal hotdog fold" evidence="3">
    <location>
        <begin position="223"/>
        <end position="351"/>
    </location>
</feature>
<evidence type="ECO:0000259" key="5">
    <source>
        <dbReference type="PROSITE" id="PS52019"/>
    </source>
</evidence>
<dbReference type="Proteomes" id="UP000093053">
    <property type="component" value="Chromosome"/>
</dbReference>
<evidence type="ECO:0000313" key="7">
    <source>
        <dbReference type="Proteomes" id="UP000093053"/>
    </source>
</evidence>
<dbReference type="SMART" id="SM00826">
    <property type="entry name" value="PKS_DH"/>
    <property type="match status" value="1"/>
</dbReference>
<gene>
    <name evidence="6" type="ORF">BBK82_30825</name>
</gene>
<dbReference type="STRING" id="1586287.BBK82_30825"/>
<protein>
    <recommendedName>
        <fullName evidence="5">PKS/mFAS DH domain-containing protein</fullName>
    </recommendedName>
</protein>
<keyword evidence="7" id="KW-1185">Reference proteome</keyword>
<evidence type="ECO:0000256" key="3">
    <source>
        <dbReference type="PROSITE-ProRule" id="PRU01363"/>
    </source>
</evidence>
<dbReference type="PROSITE" id="PS52019">
    <property type="entry name" value="PKS_MFAS_DH"/>
    <property type="match status" value="1"/>
</dbReference>
<proteinExistence type="predicted"/>
<dbReference type="InterPro" id="IPR020807">
    <property type="entry name" value="PKS_DH"/>
</dbReference>
<dbReference type="RefSeq" id="WP_065918122.1">
    <property type="nucleotide sequence ID" value="NZ_CP016793.1"/>
</dbReference>
<dbReference type="Gene3D" id="3.10.129.110">
    <property type="entry name" value="Polyketide synthase dehydratase"/>
    <property type="match status" value="1"/>
</dbReference>
<feature type="domain" description="PKS/mFAS DH" evidence="5">
    <location>
        <begin position="223"/>
        <end position="500"/>
    </location>
</feature>
<dbReference type="SUPFAM" id="SSF54637">
    <property type="entry name" value="Thioesterase/thiol ester dehydrase-isomerase"/>
    <property type="match status" value="1"/>
</dbReference>
<dbReference type="SMART" id="SM00822">
    <property type="entry name" value="PKS_KR"/>
    <property type="match status" value="1"/>
</dbReference>
<feature type="region of interest" description="C-terminal hotdog fold" evidence="3">
    <location>
        <begin position="371"/>
        <end position="500"/>
    </location>
</feature>
<dbReference type="KEGG" id="led:BBK82_30825"/>
<dbReference type="InterPro" id="IPR029069">
    <property type="entry name" value="HotDog_dom_sf"/>
</dbReference>
<evidence type="ECO:0000256" key="1">
    <source>
        <dbReference type="ARBA" id="ARBA00022450"/>
    </source>
</evidence>
<dbReference type="EMBL" id="CP016793">
    <property type="protein sequence ID" value="ANZ39781.1"/>
    <property type="molecule type" value="Genomic_DNA"/>
</dbReference>
<dbReference type="InterPro" id="IPR057326">
    <property type="entry name" value="KR_dom"/>
</dbReference>
<name>A0A1B2HQ12_9PSEU</name>
<dbReference type="InterPro" id="IPR049552">
    <property type="entry name" value="PKS_DH_N"/>
</dbReference>
<dbReference type="OrthoDB" id="9778690at2"/>
<accession>A0A1B2HQ12</accession>
<dbReference type="Pfam" id="PF14765">
    <property type="entry name" value="PS-DH"/>
    <property type="match status" value="1"/>
</dbReference>
<dbReference type="AlphaFoldDB" id="A0A1B2HQ12"/>
<evidence type="ECO:0000313" key="6">
    <source>
        <dbReference type="EMBL" id="ANZ39781.1"/>
    </source>
</evidence>
<keyword evidence="1" id="KW-0596">Phosphopantetheine</keyword>
<dbReference type="PANTHER" id="PTHR43775:SF37">
    <property type="entry name" value="SI:DKEY-61P9.11"/>
    <property type="match status" value="1"/>
</dbReference>
<dbReference type="GO" id="GO:0006633">
    <property type="term" value="P:fatty acid biosynthetic process"/>
    <property type="evidence" value="ECO:0007669"/>
    <property type="project" value="TreeGrafter"/>
</dbReference>
<dbReference type="PANTHER" id="PTHR43775">
    <property type="entry name" value="FATTY ACID SYNTHASE"/>
    <property type="match status" value="1"/>
</dbReference>
<dbReference type="Gene3D" id="3.40.50.720">
    <property type="entry name" value="NAD(P)-binding Rossmann-like Domain"/>
    <property type="match status" value="1"/>
</dbReference>
<dbReference type="InterPro" id="IPR050091">
    <property type="entry name" value="PKS_NRPS_Biosynth_Enz"/>
</dbReference>
<dbReference type="InterPro" id="IPR036291">
    <property type="entry name" value="NAD(P)-bd_dom_sf"/>
</dbReference>
<dbReference type="GO" id="GO:0004312">
    <property type="term" value="F:fatty acid synthase activity"/>
    <property type="evidence" value="ECO:0007669"/>
    <property type="project" value="TreeGrafter"/>
</dbReference>
<dbReference type="InterPro" id="IPR049900">
    <property type="entry name" value="PKS_mFAS_DH"/>
</dbReference>
<sequence length="621" mass="67010">MAPPGSPRAAPRSRESAQLVVLGRRPAEDPDVAAECRSAPTTSAATSPARCAAVREAARTVRGLLHGAGINHPRRLAEVTEEGLAATVAPKVDGLRELLAAAGAELRLVVGFGSIIGRQGLAGQSEYCVANDWMRVELERWARRNRRCRTHLLEWSAWSGVGMADRMKVTTQLSRLGLALVEPEQGVTAMLDALTDPTAPVTLLVAGRFPATATLRVDPEHHPSPAGLRFAERLPSWVPGVETIAEATLNTGTDPYLSEHRVSGVLVLPAVLGAEAMAQTAALTTGPRGSWTFRGLELHRPVTVGERSDRVIRVAALARRDRRVELTVRQDGDRFGSDHMSATLVPSSPPPARRAAATAPATGPVHHAYGSVLFHSGRFQRVVRYDRLSAFTVTAWVHAREDMWFASYHGSRLLLGDPAAHDATIHALLPCVPHKRALPVGVEELNVWRKPVGMLQVHAVERWHSASEFVFDVDLVQPDGLPVARWTGLRLKAVGDNDLAGPMPFDHFGPWLSRRLVEQGWADRVELWDDLRVAADHPVGLHWTVEDVEPGAAAVKALAVLGESGVVAGRPLAEEDAVRFDEVTGDGLMAATARGARVVVAQRETDRGRVTAALAMGERDA</sequence>
<reference evidence="6 7" key="1">
    <citation type="submission" date="2016-07" db="EMBL/GenBank/DDBJ databases">
        <title>Complete genome sequence of the Lentzea guizhouensis DHS C013.</title>
        <authorList>
            <person name="Cao C."/>
        </authorList>
    </citation>
    <scope>NUCLEOTIDE SEQUENCE [LARGE SCALE GENOMIC DNA]</scope>
    <source>
        <strain evidence="6 7">DHS C013</strain>
    </source>
</reference>
<feature type="active site" description="Proton acceptor; for dehydratase activity" evidence="3">
    <location>
        <position position="260"/>
    </location>
</feature>
<organism evidence="6 7">
    <name type="scientific">Lentzea guizhouensis</name>
    <dbReference type="NCBI Taxonomy" id="1586287"/>
    <lineage>
        <taxon>Bacteria</taxon>
        <taxon>Bacillati</taxon>
        <taxon>Actinomycetota</taxon>
        <taxon>Actinomycetes</taxon>
        <taxon>Pseudonocardiales</taxon>
        <taxon>Pseudonocardiaceae</taxon>
        <taxon>Lentzea</taxon>
    </lineage>
</organism>
<dbReference type="InterPro" id="IPR049551">
    <property type="entry name" value="PKS_DH_C"/>
</dbReference>